<comment type="caution">
    <text evidence="4">The sequence shown here is derived from an EMBL/GenBank/DDBJ whole genome shotgun (WGS) entry which is preliminary data.</text>
</comment>
<dbReference type="SUPFAM" id="SSF50353">
    <property type="entry name" value="Cytokine"/>
    <property type="match status" value="1"/>
</dbReference>
<dbReference type="CDD" id="cd23307">
    <property type="entry name" value="beta-trefoil_FGF8-like"/>
    <property type="match status" value="1"/>
</dbReference>
<organism evidence="4 5">
    <name type="scientific">Folsomia candida</name>
    <name type="common">Springtail</name>
    <dbReference type="NCBI Taxonomy" id="158441"/>
    <lineage>
        <taxon>Eukaryota</taxon>
        <taxon>Metazoa</taxon>
        <taxon>Ecdysozoa</taxon>
        <taxon>Arthropoda</taxon>
        <taxon>Hexapoda</taxon>
        <taxon>Collembola</taxon>
        <taxon>Entomobryomorpha</taxon>
        <taxon>Isotomoidea</taxon>
        <taxon>Isotomidae</taxon>
        <taxon>Proisotominae</taxon>
        <taxon>Folsomia</taxon>
    </lineage>
</organism>
<evidence type="ECO:0000256" key="2">
    <source>
        <dbReference type="SAM" id="MobiDB-lite"/>
    </source>
</evidence>
<dbReference type="SMART" id="SM00442">
    <property type="entry name" value="FGF"/>
    <property type="match status" value="1"/>
</dbReference>
<dbReference type="Proteomes" id="UP000198287">
    <property type="component" value="Unassembled WGS sequence"/>
</dbReference>
<dbReference type="Pfam" id="PF00167">
    <property type="entry name" value="FGF"/>
    <property type="match status" value="1"/>
</dbReference>
<feature type="chain" id="PRO_5013098857" evidence="3">
    <location>
        <begin position="24"/>
        <end position="360"/>
    </location>
</feature>
<dbReference type="EMBL" id="LNIX01000006">
    <property type="protein sequence ID" value="OXA53101.1"/>
    <property type="molecule type" value="Genomic_DNA"/>
</dbReference>
<feature type="region of interest" description="Disordered" evidence="2">
    <location>
        <begin position="202"/>
        <end position="295"/>
    </location>
</feature>
<comment type="similarity">
    <text evidence="1">Belongs to the heparin-binding growth factors family.</text>
</comment>
<feature type="compositionally biased region" description="Polar residues" evidence="2">
    <location>
        <begin position="351"/>
        <end position="360"/>
    </location>
</feature>
<name>A0A226E8B5_FOLCA</name>
<dbReference type="Gene3D" id="2.80.10.50">
    <property type="match status" value="1"/>
</dbReference>
<dbReference type="InterPro" id="IPR008996">
    <property type="entry name" value="IL1/FGF"/>
</dbReference>
<dbReference type="InterPro" id="IPR002209">
    <property type="entry name" value="Fibroblast_GF_fam"/>
</dbReference>
<gene>
    <name evidence="4" type="ORF">Fcan01_12236</name>
</gene>
<feature type="compositionally biased region" description="Low complexity" evidence="2">
    <location>
        <begin position="223"/>
        <end position="277"/>
    </location>
</feature>
<feature type="region of interest" description="Disordered" evidence="2">
    <location>
        <begin position="323"/>
        <end position="360"/>
    </location>
</feature>
<dbReference type="STRING" id="158441.A0A226E8B5"/>
<sequence>MNTKFLLLCLHVIILLMSMNVKGMPSLSDSSLSLTSPMRIKASANSNERAYRLYNQCAKREILIQDNNRVTATATNFDDKGDLVLETTMTKDKDLRIRIRGLISGRYLCYNRRGRLVAKPKKKARGKKCEFLEVPGDHSSWSYMSAFNNDWFMGFDDKGRPLQRSDHLTMARPKCFRFDKNAHVVTPGVAQNQFNVNKHNRKIGQNHPHLRPDYFSNRGKQRTSTTTTTTEPTTLITTPTTSLTTTTTPTTTTTAFTTTTEVIITSTTTPIPTTTATEPPPPSPTTTTPPSDETPIMVQGLDVQKLEVDDQLFNPETHHLLRHHHNQGKSHHSHPRQRHLKKSQRNRKIKSTTWISSSLV</sequence>
<evidence type="ECO:0000313" key="4">
    <source>
        <dbReference type="EMBL" id="OXA53101.1"/>
    </source>
</evidence>
<accession>A0A226E8B5</accession>
<evidence type="ECO:0000313" key="5">
    <source>
        <dbReference type="Proteomes" id="UP000198287"/>
    </source>
</evidence>
<dbReference type="AlphaFoldDB" id="A0A226E8B5"/>
<evidence type="ECO:0000256" key="1">
    <source>
        <dbReference type="ARBA" id="ARBA00007936"/>
    </source>
</evidence>
<proteinExistence type="inferred from homology"/>
<evidence type="ECO:0000256" key="3">
    <source>
        <dbReference type="SAM" id="SignalP"/>
    </source>
</evidence>
<reference evidence="4 5" key="1">
    <citation type="submission" date="2015-12" db="EMBL/GenBank/DDBJ databases">
        <title>The genome of Folsomia candida.</title>
        <authorList>
            <person name="Faddeeva A."/>
            <person name="Derks M.F."/>
            <person name="Anvar Y."/>
            <person name="Smit S."/>
            <person name="Van Straalen N."/>
            <person name="Roelofs D."/>
        </authorList>
    </citation>
    <scope>NUCLEOTIDE SEQUENCE [LARGE SCALE GENOMIC DNA]</scope>
    <source>
        <strain evidence="4 5">VU population</strain>
        <tissue evidence="4">Whole body</tissue>
    </source>
</reference>
<feature type="signal peptide" evidence="3">
    <location>
        <begin position="1"/>
        <end position="23"/>
    </location>
</feature>
<dbReference type="OrthoDB" id="5987799at2759"/>
<protein>
    <submittedName>
        <fullName evidence="4">Fibroblast growth factor 17</fullName>
    </submittedName>
</protein>
<feature type="compositionally biased region" description="Low complexity" evidence="2">
    <location>
        <begin position="285"/>
        <end position="295"/>
    </location>
</feature>
<feature type="compositionally biased region" description="Basic residues" evidence="2">
    <location>
        <begin position="323"/>
        <end position="350"/>
    </location>
</feature>
<dbReference type="PANTHER" id="PTHR11486">
    <property type="entry name" value="FIBROBLAST GROWTH FACTOR"/>
    <property type="match status" value="1"/>
</dbReference>
<keyword evidence="5" id="KW-1185">Reference proteome</keyword>
<keyword evidence="3" id="KW-0732">Signal</keyword>
<dbReference type="GO" id="GO:0008083">
    <property type="term" value="F:growth factor activity"/>
    <property type="evidence" value="ECO:0007669"/>
    <property type="project" value="InterPro"/>
</dbReference>